<dbReference type="GeneID" id="27314821"/>
<evidence type="ECO:0000256" key="1">
    <source>
        <dbReference type="SAM" id="MobiDB-lite"/>
    </source>
</evidence>
<dbReference type="AlphaFoldDB" id="A0A0D2AR34"/>
<dbReference type="RefSeq" id="XP_016211533.1">
    <property type="nucleotide sequence ID" value="XM_016360547.1"/>
</dbReference>
<organism evidence="2 3">
    <name type="scientific">Verruconis gallopava</name>
    <dbReference type="NCBI Taxonomy" id="253628"/>
    <lineage>
        <taxon>Eukaryota</taxon>
        <taxon>Fungi</taxon>
        <taxon>Dikarya</taxon>
        <taxon>Ascomycota</taxon>
        <taxon>Pezizomycotina</taxon>
        <taxon>Dothideomycetes</taxon>
        <taxon>Pleosporomycetidae</taxon>
        <taxon>Venturiales</taxon>
        <taxon>Sympoventuriaceae</taxon>
        <taxon>Verruconis</taxon>
    </lineage>
</organism>
<reference evidence="2 3" key="1">
    <citation type="submission" date="2015-01" db="EMBL/GenBank/DDBJ databases">
        <title>The Genome Sequence of Ochroconis gallopava CBS43764.</title>
        <authorList>
            <consortium name="The Broad Institute Genomics Platform"/>
            <person name="Cuomo C."/>
            <person name="de Hoog S."/>
            <person name="Gorbushina A."/>
            <person name="Stielow B."/>
            <person name="Teixiera M."/>
            <person name="Abouelleil A."/>
            <person name="Chapman S.B."/>
            <person name="Priest M."/>
            <person name="Young S.K."/>
            <person name="Wortman J."/>
            <person name="Nusbaum C."/>
            <person name="Birren B."/>
        </authorList>
    </citation>
    <scope>NUCLEOTIDE SEQUENCE [LARGE SCALE GENOMIC DNA]</scope>
    <source>
        <strain evidence="2 3">CBS 43764</strain>
    </source>
</reference>
<evidence type="ECO:0000313" key="2">
    <source>
        <dbReference type="EMBL" id="KIW01664.1"/>
    </source>
</evidence>
<dbReference type="Proteomes" id="UP000053259">
    <property type="component" value="Unassembled WGS sequence"/>
</dbReference>
<evidence type="ECO:0000313" key="3">
    <source>
        <dbReference type="Proteomes" id="UP000053259"/>
    </source>
</evidence>
<sequence length="63" mass="7146">MTALHPMALTIRTRRGDSGDEQPFDPNDNGPQQRPVIRRRQMARRGRDDSEERGDQPLDGGCN</sequence>
<accession>A0A0D2AR34</accession>
<dbReference type="InParanoid" id="A0A0D2AR34"/>
<gene>
    <name evidence="2" type="ORF">PV09_06848</name>
</gene>
<feature type="region of interest" description="Disordered" evidence="1">
    <location>
        <begin position="1"/>
        <end position="63"/>
    </location>
</feature>
<dbReference type="EMBL" id="KN847553">
    <property type="protein sequence ID" value="KIW01664.1"/>
    <property type="molecule type" value="Genomic_DNA"/>
</dbReference>
<keyword evidence="3" id="KW-1185">Reference proteome</keyword>
<name>A0A0D2AR34_9PEZI</name>
<dbReference type="VEuPathDB" id="FungiDB:PV09_06848"/>
<protein>
    <submittedName>
        <fullName evidence="2">Uncharacterized protein</fullName>
    </submittedName>
</protein>
<proteinExistence type="predicted"/>
<dbReference type="HOGENOM" id="CLU_2887540_0_0_1"/>
<feature type="compositionally biased region" description="Basic and acidic residues" evidence="1">
    <location>
        <begin position="45"/>
        <end position="56"/>
    </location>
</feature>